<dbReference type="PANTHER" id="PTHR10048">
    <property type="entry name" value="PHOSPHATIDYLINOSITOL KINASE"/>
    <property type="match status" value="1"/>
</dbReference>
<feature type="region of interest" description="Disordered" evidence="5">
    <location>
        <begin position="325"/>
        <end position="350"/>
    </location>
</feature>
<feature type="transmembrane region" description="Helical" evidence="6">
    <location>
        <begin position="72"/>
        <end position="91"/>
    </location>
</feature>
<evidence type="ECO:0000256" key="1">
    <source>
        <dbReference type="ARBA" id="ARBA00001686"/>
    </source>
</evidence>
<accession>A0A1Z5J9Y5</accession>
<dbReference type="AlphaFoldDB" id="A0A1Z5J9Y5"/>
<dbReference type="InterPro" id="IPR018936">
    <property type="entry name" value="PI3/4_kinase_CS"/>
</dbReference>
<sequence length="1097" mass="126070">MPFLLPALTALLSDALILWLHQIRRHEYFSSEDDRAVYHIYYLILLAYTRIALLCLPLLFHSYTGTAIRCSSWYPMLYAGTLSAVILHMLLLCFTNPASLEAILPFHPIGSDDSIDHLHELRRVWWVLIATLVSTACHVVMFWHVRSSAPQYYWPSREEQHRPSLYYTLRTGPGMELHLSDDNDLMHAMNDFLGEVRTRLRRAKSEWTARLDDFTARITANSEQSNNTSNKETTLTPFRVMLLLFAYEDVLSNGKLDAIFEKDDGAALTFFVPQLLSFLLHGALYSSPQLETWILEKCSTHLEFAHRCFWFLRAWCLQAPARPRLPSRSNSENRLKYSPSSPPYLDEPSSPSYYLQDCNPSRKVAAPNGKQLLPEELQMIERLLERVKESGNTAAYAMEYVHEETFPEIARQDSLSLADSTSDGGMMARDFVPGRSAATIEEAANRDLIPRRPPTNEPSVRHYQTLTTARRFGFTPVAELVLPFNDAFDRTIHFMDSLLLIADELFGVPRENRKTVLRERLQQLECDLLPSNMIYVPLGQHRHCVWRIVASESLALSTKERVPCIVCLEVIDYDIHKRRRENGRRLPWGNLLARVQRREDVSGTPISKVHSPEDWTEAELVGAWRNTKRNPHRRSPFLHKVSATVQSNVQVVQDQLQLYRDRSFSEEAQYLNEPFVRHYSLNGSPQNATTVNEEPASARENNVTSPKNNRNFSRSDSGASIISMGQWSSPHGHESEEKGEKADNTTLAGFKRRIETDFDRLEQGRLRYGSDSSHVEKTNISSLTLVANNDETISKPKATDKSASGPPVVFREDWKAKEKRIRESSAYGSHPGWRLLPVLVKSNDDLRQEQLAAQLIYKMAVILAREKVSVWLYNYEILALTENGGIIEAIPDTISLDSLKKNDSRYTSLRGFFHSHFTEPEELADAKANFVESLAAYSIVCFVLQLKDRHNGNILLTNRGHLIHIDFGFFFLSSPGKNAGFESAPFKLTREFVELLDGPNSHLFRVYRELCVKTFIALRRHCMELILLVEMLKIGNEELKCFRGQPDLAIQEMRDRFRLDLNDRACREYVHSLVDDSIENWRTDWYDRYQRYFVGVL</sequence>
<keyword evidence="3 8" id="KW-0808">Transferase</keyword>
<keyword evidence="6" id="KW-0472">Membrane</keyword>
<comment type="catalytic activity">
    <reaction evidence="1">
        <text>a 1,2-diacyl-sn-glycero-3-phospho-(1D-myo-inositol) + ATP = a 1,2-diacyl-sn-glycero-3-phospho-(1D-myo-inositol 4-phosphate) + ADP + H(+)</text>
        <dbReference type="Rhea" id="RHEA:19877"/>
        <dbReference type="ChEBI" id="CHEBI:15378"/>
        <dbReference type="ChEBI" id="CHEBI:30616"/>
        <dbReference type="ChEBI" id="CHEBI:57880"/>
        <dbReference type="ChEBI" id="CHEBI:58178"/>
        <dbReference type="ChEBI" id="CHEBI:456216"/>
        <dbReference type="EC" id="2.7.1.67"/>
    </reaction>
</comment>
<feature type="compositionally biased region" description="Basic and acidic residues" evidence="5">
    <location>
        <begin position="731"/>
        <end position="743"/>
    </location>
</feature>
<evidence type="ECO:0000256" key="6">
    <source>
        <dbReference type="SAM" id="Phobius"/>
    </source>
</evidence>
<dbReference type="InterPro" id="IPR000403">
    <property type="entry name" value="PI3/4_kinase_cat_dom"/>
</dbReference>
<dbReference type="PROSITE" id="PS50290">
    <property type="entry name" value="PI3_4_KINASE_3"/>
    <property type="match status" value="1"/>
</dbReference>
<dbReference type="GO" id="GO:0048015">
    <property type="term" value="P:phosphatidylinositol-mediated signaling"/>
    <property type="evidence" value="ECO:0007669"/>
    <property type="project" value="TreeGrafter"/>
</dbReference>
<reference evidence="8 9" key="1">
    <citation type="journal article" date="2015" name="Plant Cell">
        <title>Oil accumulation by the oleaginous diatom Fistulifera solaris as revealed by the genome and transcriptome.</title>
        <authorList>
            <person name="Tanaka T."/>
            <person name="Maeda Y."/>
            <person name="Veluchamy A."/>
            <person name="Tanaka M."/>
            <person name="Abida H."/>
            <person name="Marechal E."/>
            <person name="Bowler C."/>
            <person name="Muto M."/>
            <person name="Sunaga Y."/>
            <person name="Tanaka M."/>
            <person name="Yoshino T."/>
            <person name="Taniguchi T."/>
            <person name="Fukuda Y."/>
            <person name="Nemoto M."/>
            <person name="Matsumoto M."/>
            <person name="Wong P.S."/>
            <person name="Aburatani S."/>
            <person name="Fujibuchi W."/>
        </authorList>
    </citation>
    <scope>NUCLEOTIDE SEQUENCE [LARGE SCALE GENOMIC DNA]</scope>
    <source>
        <strain evidence="8 9">JPCC DA0580</strain>
    </source>
</reference>
<evidence type="ECO:0000256" key="5">
    <source>
        <dbReference type="SAM" id="MobiDB-lite"/>
    </source>
</evidence>
<dbReference type="PROSITE" id="PS00916">
    <property type="entry name" value="PI3_4_KINASE_2"/>
    <property type="match status" value="1"/>
</dbReference>
<dbReference type="Pfam" id="PF00454">
    <property type="entry name" value="PI3_PI4_kinase"/>
    <property type="match status" value="1"/>
</dbReference>
<dbReference type="GO" id="GO:0046854">
    <property type="term" value="P:phosphatidylinositol phosphate biosynthetic process"/>
    <property type="evidence" value="ECO:0007669"/>
    <property type="project" value="InterPro"/>
</dbReference>
<dbReference type="PROSITE" id="PS00915">
    <property type="entry name" value="PI3_4_KINASE_1"/>
    <property type="match status" value="1"/>
</dbReference>
<dbReference type="InterPro" id="IPR057754">
    <property type="entry name" value="PI4-kinase_beta/PIK1_cat"/>
</dbReference>
<dbReference type="InterPro" id="IPR015433">
    <property type="entry name" value="PI3/4_kinase"/>
</dbReference>
<feature type="compositionally biased region" description="Polar residues" evidence="5">
    <location>
        <begin position="681"/>
        <end position="692"/>
    </location>
</feature>
<organism evidence="8 9">
    <name type="scientific">Fistulifera solaris</name>
    <name type="common">Oleaginous diatom</name>
    <dbReference type="NCBI Taxonomy" id="1519565"/>
    <lineage>
        <taxon>Eukaryota</taxon>
        <taxon>Sar</taxon>
        <taxon>Stramenopiles</taxon>
        <taxon>Ochrophyta</taxon>
        <taxon>Bacillariophyta</taxon>
        <taxon>Bacillariophyceae</taxon>
        <taxon>Bacillariophycidae</taxon>
        <taxon>Naviculales</taxon>
        <taxon>Naviculaceae</taxon>
        <taxon>Fistulifera</taxon>
    </lineage>
</organism>
<evidence type="ECO:0000259" key="7">
    <source>
        <dbReference type="PROSITE" id="PS50290"/>
    </source>
</evidence>
<dbReference type="Gene3D" id="3.30.1010.10">
    <property type="entry name" value="Phosphatidylinositol 3-kinase Catalytic Subunit, Chain A, domain 4"/>
    <property type="match status" value="1"/>
</dbReference>
<feature type="transmembrane region" description="Helical" evidence="6">
    <location>
        <begin position="39"/>
        <end position="60"/>
    </location>
</feature>
<feature type="transmembrane region" description="Helical" evidence="6">
    <location>
        <begin position="124"/>
        <end position="145"/>
    </location>
</feature>
<dbReference type="InterPro" id="IPR036940">
    <property type="entry name" value="PI3/4_kinase_cat_sf"/>
</dbReference>
<dbReference type="EC" id="2.7.1.67" evidence="2"/>
<dbReference type="GO" id="GO:0016020">
    <property type="term" value="C:membrane"/>
    <property type="evidence" value="ECO:0007669"/>
    <property type="project" value="TreeGrafter"/>
</dbReference>
<dbReference type="CDD" id="cd05168">
    <property type="entry name" value="PI4Kc_III_beta"/>
    <property type="match status" value="1"/>
</dbReference>
<feature type="domain" description="PI3K/PI4K catalytic" evidence="7">
    <location>
        <begin position="805"/>
        <end position="1082"/>
    </location>
</feature>
<keyword evidence="6" id="KW-0812">Transmembrane</keyword>
<evidence type="ECO:0000313" key="9">
    <source>
        <dbReference type="Proteomes" id="UP000198406"/>
    </source>
</evidence>
<dbReference type="InParanoid" id="A0A1Z5J9Y5"/>
<feature type="compositionally biased region" description="Polar residues" evidence="5">
    <location>
        <begin position="699"/>
        <end position="729"/>
    </location>
</feature>
<dbReference type="PANTHER" id="PTHR10048:SF22">
    <property type="entry name" value="PHOSPHATIDYLINOSITOL 4-KINASE BETA"/>
    <property type="match status" value="1"/>
</dbReference>
<evidence type="ECO:0000256" key="4">
    <source>
        <dbReference type="ARBA" id="ARBA00022777"/>
    </source>
</evidence>
<evidence type="ECO:0000313" key="8">
    <source>
        <dbReference type="EMBL" id="GAX10779.1"/>
    </source>
</evidence>
<dbReference type="InterPro" id="IPR011009">
    <property type="entry name" value="Kinase-like_dom_sf"/>
</dbReference>
<feature type="region of interest" description="Disordered" evidence="5">
    <location>
        <begin position="681"/>
        <end position="749"/>
    </location>
</feature>
<gene>
    <name evidence="8" type="ORF">FisN_13Lh383</name>
</gene>
<keyword evidence="9" id="KW-1185">Reference proteome</keyword>
<proteinExistence type="predicted"/>
<dbReference type="Gene3D" id="1.10.1070.11">
    <property type="entry name" value="Phosphatidylinositol 3-/4-kinase, catalytic domain"/>
    <property type="match status" value="1"/>
</dbReference>
<name>A0A1Z5J9Y5_FISSO</name>
<dbReference type="SUPFAM" id="SSF56112">
    <property type="entry name" value="Protein kinase-like (PK-like)"/>
    <property type="match status" value="1"/>
</dbReference>
<evidence type="ECO:0000256" key="3">
    <source>
        <dbReference type="ARBA" id="ARBA00022679"/>
    </source>
</evidence>
<dbReference type="OrthoDB" id="10264149at2759"/>
<evidence type="ECO:0000256" key="2">
    <source>
        <dbReference type="ARBA" id="ARBA00012169"/>
    </source>
</evidence>
<dbReference type="Proteomes" id="UP000198406">
    <property type="component" value="Unassembled WGS sequence"/>
</dbReference>
<dbReference type="EMBL" id="BDSP01000024">
    <property type="protein sequence ID" value="GAX10779.1"/>
    <property type="molecule type" value="Genomic_DNA"/>
</dbReference>
<comment type="caution">
    <text evidence="8">The sequence shown here is derived from an EMBL/GenBank/DDBJ whole genome shotgun (WGS) entry which is preliminary data.</text>
</comment>
<protein>
    <recommendedName>
        <fullName evidence="2">1-phosphatidylinositol 4-kinase</fullName>
        <ecNumber evidence="2">2.7.1.67</ecNumber>
    </recommendedName>
</protein>
<dbReference type="FunFam" id="1.10.1070.11:FF:000016">
    <property type="entry name" value="PIK1p Phosphatidylinositol 4-kinase"/>
    <property type="match status" value="1"/>
</dbReference>
<keyword evidence="4 8" id="KW-0418">Kinase</keyword>
<dbReference type="GO" id="GO:0004430">
    <property type="term" value="F:1-phosphatidylinositol 4-kinase activity"/>
    <property type="evidence" value="ECO:0007669"/>
    <property type="project" value="UniProtKB-EC"/>
</dbReference>
<dbReference type="GO" id="GO:0005737">
    <property type="term" value="C:cytoplasm"/>
    <property type="evidence" value="ECO:0007669"/>
    <property type="project" value="TreeGrafter"/>
</dbReference>
<keyword evidence="6" id="KW-1133">Transmembrane helix</keyword>
<dbReference type="SMART" id="SM00146">
    <property type="entry name" value="PI3Kc"/>
    <property type="match status" value="1"/>
</dbReference>